<comment type="function">
    <text evidence="5">Catalyzes the two-step NADP-dependent conversion of GDP-4-dehydro-6-deoxy-D-mannose to GDP-fucose, involving an epimerase and a reductase reaction.</text>
</comment>
<dbReference type="SUPFAM" id="SSF51735">
    <property type="entry name" value="NAD(P)-binding Rossmann-fold domains"/>
    <property type="match status" value="1"/>
</dbReference>
<feature type="active site" description="Proton donor/acceptor" evidence="5">
    <location>
        <position position="145"/>
    </location>
</feature>
<feature type="binding site" evidence="5">
    <location>
        <position position="149"/>
    </location>
    <ligand>
        <name>NADP(+)</name>
        <dbReference type="ChEBI" id="CHEBI:58349"/>
    </ligand>
</feature>
<gene>
    <name evidence="5" type="primary">fcl</name>
    <name evidence="7" type="ORF">F130042H8_34320</name>
</gene>
<dbReference type="PANTHER" id="PTHR43238:SF1">
    <property type="entry name" value="GDP-L-FUCOSE SYNTHASE"/>
    <property type="match status" value="1"/>
</dbReference>
<protein>
    <recommendedName>
        <fullName evidence="5">GDP-L-fucose synthase</fullName>
        <ecNumber evidence="5">1.1.1.271</ecNumber>
    </recommendedName>
    <alternativeName>
        <fullName evidence="5">GDP-4-keto-6-deoxy-D-mannose-3,5-epimerase-4-reductase</fullName>
    </alternativeName>
</protein>
<evidence type="ECO:0000256" key="4">
    <source>
        <dbReference type="ARBA" id="ARBA00023235"/>
    </source>
</evidence>
<evidence type="ECO:0000256" key="3">
    <source>
        <dbReference type="ARBA" id="ARBA00023002"/>
    </source>
</evidence>
<dbReference type="Gene3D" id="3.90.25.10">
    <property type="entry name" value="UDP-galactose 4-epimerase, domain 1"/>
    <property type="match status" value="1"/>
</dbReference>
<dbReference type="InterPro" id="IPR028614">
    <property type="entry name" value="GDP_fucose/colitose_synth"/>
</dbReference>
<dbReference type="EC" id="1.1.1.271" evidence="5"/>
<feature type="binding site" evidence="5">
    <location>
        <position position="211"/>
    </location>
    <ligand>
        <name>substrate</name>
    </ligand>
</feature>
<evidence type="ECO:0000256" key="1">
    <source>
        <dbReference type="ARBA" id="ARBA00005959"/>
    </source>
</evidence>
<reference evidence="7 8" key="1">
    <citation type="submission" date="2024-04" db="EMBL/GenBank/DDBJ databases">
        <title>Defined microbial consortia suppress multidrug-resistant proinflammatory Enterobacteriaceae via ecological control.</title>
        <authorList>
            <person name="Furuichi M."/>
            <person name="Kawaguchi T."/>
            <person name="Pust M."/>
            <person name="Yasuma K."/>
            <person name="Plichta D."/>
            <person name="Hasegawa N."/>
            <person name="Ohya T."/>
            <person name="Bhattarai S."/>
            <person name="Sasajima S."/>
            <person name="Aoto Y."/>
            <person name="Tuganbaev T."/>
            <person name="Yaginuma M."/>
            <person name="Ueda M."/>
            <person name="Okahashi N."/>
            <person name="Amafuji K."/>
            <person name="Kiridooshi Y."/>
            <person name="Sugita K."/>
            <person name="Strazar M."/>
            <person name="Skelly A."/>
            <person name="Suda W."/>
            <person name="Hattori M."/>
            <person name="Nakamoto N."/>
            <person name="Caballero S."/>
            <person name="Norman J."/>
            <person name="Olle B."/>
            <person name="Tanoue T."/>
            <person name="Arita M."/>
            <person name="Bucci V."/>
            <person name="Atarashi K."/>
            <person name="Xavier R."/>
            <person name="Honda K."/>
        </authorList>
    </citation>
    <scope>NUCLEOTIDE SEQUENCE [LARGE SCALE GENOMIC DNA]</scope>
    <source>
        <strain evidence="8">f13</strain>
    </source>
</reference>
<evidence type="ECO:0000256" key="5">
    <source>
        <dbReference type="HAMAP-Rule" id="MF_00956"/>
    </source>
</evidence>
<comment type="caution">
    <text evidence="5">Lacks conserved residue(s) required for the propagation of feature annotation.</text>
</comment>
<evidence type="ECO:0000259" key="6">
    <source>
        <dbReference type="Pfam" id="PF01370"/>
    </source>
</evidence>
<dbReference type="Gene3D" id="3.40.50.720">
    <property type="entry name" value="NAD(P)-binding Rossmann-like Domain"/>
    <property type="match status" value="1"/>
</dbReference>
<dbReference type="Proteomes" id="UP001600894">
    <property type="component" value="Unassembled WGS sequence"/>
</dbReference>
<sequence length="318" mass="35601">MQLKKAEFMNRQDKIYVAGHTGLVGSGIVNELKRQGYTNLVLYTHDQLDLTDQRAVETFFDREKPDYVIVAAGLVGGIRANSERPADFYYVNMQIANNIIWSSFKSKVKKLLYLGSACMYPRECEQPMREEMVLSGYPEATNEGYALAKIGGARLCSYLCRQYGIDYISAIPANAYGIGDCFDPDKSHVIPALIMKYQKAKECGDDKVVLWGTGSAKREFINTKDIASASIFLMNHYSGDEPVNVGTGEEVSIKELSETIKEVVGFDGRIECDISKPDGMPRRILDSSKIHTLGWKATVSLREGLEELYKDYMKSKGE</sequence>
<accession>A0ABQ0B268</accession>
<comment type="catalytic activity">
    <reaction evidence="5">
        <text>GDP-beta-L-fucose + NADP(+) = GDP-4-dehydro-alpha-D-rhamnose + NADPH + H(+)</text>
        <dbReference type="Rhea" id="RHEA:18885"/>
        <dbReference type="ChEBI" id="CHEBI:15378"/>
        <dbReference type="ChEBI" id="CHEBI:57273"/>
        <dbReference type="ChEBI" id="CHEBI:57783"/>
        <dbReference type="ChEBI" id="CHEBI:57964"/>
        <dbReference type="ChEBI" id="CHEBI:58349"/>
        <dbReference type="EC" id="1.1.1.271"/>
    </reaction>
</comment>
<dbReference type="InterPro" id="IPR036291">
    <property type="entry name" value="NAD(P)-bd_dom_sf"/>
</dbReference>
<keyword evidence="5" id="KW-0511">Multifunctional enzyme</keyword>
<feature type="binding site" evidence="5">
    <location>
        <begin position="19"/>
        <end position="25"/>
    </location>
    <ligand>
        <name>NADP(+)</name>
        <dbReference type="ChEBI" id="CHEBI:58349"/>
    </ligand>
</feature>
<feature type="site" description="Important for catalytic activity" evidence="5">
    <location>
        <position position="116"/>
    </location>
</feature>
<dbReference type="CDD" id="cd05239">
    <property type="entry name" value="GDP_FS_SDR_e"/>
    <property type="match status" value="1"/>
</dbReference>
<evidence type="ECO:0000313" key="8">
    <source>
        <dbReference type="Proteomes" id="UP001600894"/>
    </source>
</evidence>
<comment type="similarity">
    <text evidence="1 5">Belongs to the NAD(P)-dependent epimerase/dehydratase family. Fucose synthase subfamily.</text>
</comment>
<dbReference type="PANTHER" id="PTHR43238">
    <property type="entry name" value="GDP-L-FUCOSE SYNTHASE"/>
    <property type="match status" value="1"/>
</dbReference>
<evidence type="ECO:0000313" key="7">
    <source>
        <dbReference type="EMBL" id="GAA6270372.1"/>
    </source>
</evidence>
<dbReference type="EMBL" id="BAABXL010000001">
    <property type="protein sequence ID" value="GAA6270372.1"/>
    <property type="molecule type" value="Genomic_DNA"/>
</dbReference>
<dbReference type="HAMAP" id="MF_00956">
    <property type="entry name" value="GDP_fucose_synth"/>
    <property type="match status" value="1"/>
</dbReference>
<feature type="binding site" evidence="5">
    <location>
        <position position="218"/>
    </location>
    <ligand>
        <name>substrate</name>
    </ligand>
</feature>
<name>A0ABQ0B268_9FIRM</name>
<feature type="binding site" evidence="5">
    <location>
        <position position="278"/>
    </location>
    <ligand>
        <name>substrate</name>
    </ligand>
</feature>
<keyword evidence="4 5" id="KW-0413">Isomerase</keyword>
<comment type="pathway">
    <text evidence="5">Nucleotide-sugar biosynthesis; GDP-L-fucose biosynthesis via de novo pathway; GDP-L-fucose from GDP-alpha-D-mannose: step 2/2.</text>
</comment>
<feature type="domain" description="NAD-dependent epimerase/dehydratase" evidence="6">
    <location>
        <begin position="15"/>
        <end position="246"/>
    </location>
</feature>
<feature type="binding site" evidence="5">
    <location>
        <position position="188"/>
    </location>
    <ligand>
        <name>NADP(+)</name>
        <dbReference type="ChEBI" id="CHEBI:58349"/>
    </ligand>
</feature>
<dbReference type="Pfam" id="PF01370">
    <property type="entry name" value="Epimerase"/>
    <property type="match status" value="1"/>
</dbReference>
<keyword evidence="2 5" id="KW-0521">NADP</keyword>
<keyword evidence="8" id="KW-1185">Reference proteome</keyword>
<feature type="site" description="Important for catalytic activity" evidence="5">
    <location>
        <position position="118"/>
    </location>
</feature>
<dbReference type="InterPro" id="IPR001509">
    <property type="entry name" value="Epimerase_deHydtase"/>
</dbReference>
<organism evidence="7 8">
    <name type="scientific">Enterocloster alcoholdehydrogenati</name>
    <dbReference type="NCBI Taxonomy" id="2547410"/>
    <lineage>
        <taxon>Bacteria</taxon>
        <taxon>Bacillati</taxon>
        <taxon>Bacillota</taxon>
        <taxon>Clostridia</taxon>
        <taxon>Lachnospirales</taxon>
        <taxon>Lachnospiraceae</taxon>
        <taxon>Enterocloster</taxon>
    </lineage>
</organism>
<comment type="caution">
    <text evidence="7">The sequence shown here is derived from an EMBL/GenBank/DDBJ whole genome shotgun (WGS) entry which is preliminary data.</text>
</comment>
<proteinExistence type="inferred from homology"/>
<keyword evidence="3 5" id="KW-0560">Oxidoreductase</keyword>
<evidence type="ECO:0000256" key="2">
    <source>
        <dbReference type="ARBA" id="ARBA00022857"/>
    </source>
</evidence>
<feature type="binding site" evidence="5">
    <location>
        <position position="196"/>
    </location>
    <ligand>
        <name>substrate</name>
    </ligand>
</feature>